<dbReference type="AlphaFoldDB" id="A0A6V7VVS7"/>
<reference evidence="3 4" key="1">
    <citation type="submission" date="2020-08" db="EMBL/GenBank/DDBJ databases">
        <authorList>
            <person name="Koutsovoulos G."/>
            <person name="Danchin GJ E."/>
        </authorList>
    </citation>
    <scope>NUCLEOTIDE SEQUENCE [LARGE SCALE GENOMIC DNA]</scope>
</reference>
<evidence type="ECO:0000259" key="2">
    <source>
        <dbReference type="Pfam" id="PF18876"/>
    </source>
</evidence>
<protein>
    <recommendedName>
        <fullName evidence="2">AF4/FMR2 C-terminal homology domain-containing protein</fullName>
    </recommendedName>
</protein>
<dbReference type="EMBL" id="CAJEWN010000330">
    <property type="protein sequence ID" value="CAD2178892.1"/>
    <property type="molecule type" value="Genomic_DNA"/>
</dbReference>
<feature type="region of interest" description="Disordered" evidence="1">
    <location>
        <begin position="448"/>
        <end position="472"/>
    </location>
</feature>
<sequence>MMKSEWMSKQDVKKRLDSIFGEYSAFVVRPDDQQQFVQQSKLLENNYKSNKICKTEIIRDERQSNVDNQTQSSSNINSMIGQLVNISKPLSPVTFAQNESNQLVNGFEATKEDEFSNKSEKFGPDLDTILEQISRVSPLLSPIVNISTSLNENNSDSLDNLKQEINAVITSKNDQNESRNNLKRPNTDEDTSHLHISPKRHKDLHVEEHQQQYFTQKVIKKEVNSSIYSIKLRSISLNKLLNKFYPQKELQEENELQQEIQSERSLDCSTANASTPTTQIDVEQAQNEGGNGRQSDNMSDQPTNISDCDFKIGFPTPDGKSPPFDFFQKNARDIRKRSDQEGDRILKLLFSFESLAYYIMASSTLTSKTEKMHSSIAENTNYLNSFWNSFKKQKITESKFLTSIRTRLKYLQMMISACLAYNLYSLRSGQALKTYTILQQYEKENPAISRRPTSRGATTTTTNNNNINGINENGTALTTNGIGGAATCSTTTPSPGSSTPSSFNSQTTVTLPLEVYNSMFQQIKILNHLMWADKLWNDAESHAPQECKEFFERVTNLCCGLNQTSGLSTIAKFLLTSVQCLKKEYGDKT</sequence>
<comment type="caution">
    <text evidence="3">The sequence shown here is derived from an EMBL/GenBank/DDBJ whole genome shotgun (WGS) entry which is preliminary data.</text>
</comment>
<dbReference type="Proteomes" id="UP000580250">
    <property type="component" value="Unassembled WGS sequence"/>
</dbReference>
<dbReference type="OrthoDB" id="5845605at2759"/>
<feature type="compositionally biased region" description="Polar residues" evidence="1">
    <location>
        <begin position="267"/>
        <end position="306"/>
    </location>
</feature>
<proteinExistence type="predicted"/>
<evidence type="ECO:0000313" key="3">
    <source>
        <dbReference type="EMBL" id="CAD2178892.1"/>
    </source>
</evidence>
<evidence type="ECO:0000256" key="1">
    <source>
        <dbReference type="SAM" id="MobiDB-lite"/>
    </source>
</evidence>
<feature type="region of interest" description="Disordered" evidence="1">
    <location>
        <begin position="255"/>
        <end position="311"/>
    </location>
</feature>
<feature type="compositionally biased region" description="Low complexity" evidence="1">
    <location>
        <begin position="458"/>
        <end position="472"/>
    </location>
</feature>
<name>A0A6V7VVS7_MELEN</name>
<dbReference type="GO" id="GO:0005634">
    <property type="term" value="C:nucleus"/>
    <property type="evidence" value="ECO:0007669"/>
    <property type="project" value="InterPro"/>
</dbReference>
<dbReference type="InterPro" id="IPR043640">
    <property type="entry name" value="AF4/FMR2_CHD"/>
</dbReference>
<organism evidence="3 4">
    <name type="scientific">Meloidogyne enterolobii</name>
    <name type="common">Root-knot nematode worm</name>
    <name type="synonym">Meloidogyne mayaguensis</name>
    <dbReference type="NCBI Taxonomy" id="390850"/>
    <lineage>
        <taxon>Eukaryota</taxon>
        <taxon>Metazoa</taxon>
        <taxon>Ecdysozoa</taxon>
        <taxon>Nematoda</taxon>
        <taxon>Chromadorea</taxon>
        <taxon>Rhabditida</taxon>
        <taxon>Tylenchina</taxon>
        <taxon>Tylenchomorpha</taxon>
        <taxon>Tylenchoidea</taxon>
        <taxon>Meloidogynidae</taxon>
        <taxon>Meloidogyninae</taxon>
        <taxon>Meloidogyne</taxon>
    </lineage>
</organism>
<feature type="domain" description="AF4/FMR2 C-terminal homology" evidence="2">
    <location>
        <begin position="323"/>
        <end position="584"/>
    </location>
</feature>
<dbReference type="Pfam" id="PF18876">
    <property type="entry name" value="AFF4_CHD"/>
    <property type="match status" value="1"/>
</dbReference>
<evidence type="ECO:0000313" key="4">
    <source>
        <dbReference type="Proteomes" id="UP000580250"/>
    </source>
</evidence>
<feature type="region of interest" description="Disordered" evidence="1">
    <location>
        <begin position="169"/>
        <end position="200"/>
    </location>
</feature>
<gene>
    <name evidence="3" type="ORF">MENT_LOCUS30861</name>
</gene>
<accession>A0A6V7VVS7</accession>